<dbReference type="HAMAP" id="MF_00229">
    <property type="entry name" value="His_ammonia_lyase"/>
    <property type="match status" value="1"/>
</dbReference>
<feature type="cross-link" description="5-imidazolinone (Ala-Gly)" evidence="6">
    <location>
        <begin position="141"/>
        <end position="143"/>
    </location>
</feature>
<protein>
    <recommendedName>
        <fullName evidence="2 6">Histidine ammonia-lyase</fullName>
        <shortName evidence="6">Histidase</shortName>
        <ecNumber evidence="2 6">4.3.1.3</ecNumber>
    </recommendedName>
</protein>
<evidence type="ECO:0000256" key="9">
    <source>
        <dbReference type="RuleBase" id="RU004480"/>
    </source>
</evidence>
<organism evidence="10 11">
    <name type="scientific">Aestuariivirga litoralis</name>
    <dbReference type="NCBI Taxonomy" id="2650924"/>
    <lineage>
        <taxon>Bacteria</taxon>
        <taxon>Pseudomonadati</taxon>
        <taxon>Pseudomonadota</taxon>
        <taxon>Alphaproteobacteria</taxon>
        <taxon>Hyphomicrobiales</taxon>
        <taxon>Aestuariivirgaceae</taxon>
        <taxon>Aestuariivirga</taxon>
    </lineage>
</organism>
<dbReference type="Pfam" id="PF00221">
    <property type="entry name" value="Lyase_aromatic"/>
    <property type="match status" value="1"/>
</dbReference>
<gene>
    <name evidence="6 10" type="primary">hutH</name>
    <name evidence="10" type="ORF">DK847_17060</name>
</gene>
<dbReference type="EMBL" id="QKVK01000009">
    <property type="protein sequence ID" value="PZF75555.1"/>
    <property type="molecule type" value="Genomic_DNA"/>
</dbReference>
<dbReference type="EC" id="4.3.1.3" evidence="2 6"/>
<dbReference type="NCBIfam" id="NF006871">
    <property type="entry name" value="PRK09367.1"/>
    <property type="match status" value="1"/>
</dbReference>
<dbReference type="InterPro" id="IPR008948">
    <property type="entry name" value="L-Aspartase-like"/>
</dbReference>
<comment type="subcellular location">
    <subcellularLocation>
        <location evidence="6 9">Cytoplasm</location>
    </subcellularLocation>
</comment>
<evidence type="ECO:0000313" key="11">
    <source>
        <dbReference type="Proteomes" id="UP000248795"/>
    </source>
</evidence>
<keyword evidence="6" id="KW-0963">Cytoplasm</keyword>
<keyword evidence="11" id="KW-1185">Reference proteome</keyword>
<dbReference type="FunFam" id="1.20.200.10:FF:000003">
    <property type="entry name" value="Histidine ammonia-lyase"/>
    <property type="match status" value="1"/>
</dbReference>
<dbReference type="NCBIfam" id="TIGR01225">
    <property type="entry name" value="hutH"/>
    <property type="match status" value="1"/>
</dbReference>
<comment type="similarity">
    <text evidence="6 7">Belongs to the PAL/histidase family.</text>
</comment>
<dbReference type="RefSeq" id="WP_111199749.1">
    <property type="nucleotide sequence ID" value="NZ_QKVK01000009.1"/>
</dbReference>
<evidence type="ECO:0000256" key="2">
    <source>
        <dbReference type="ARBA" id="ARBA00012994"/>
    </source>
</evidence>
<keyword evidence="3 6" id="KW-0369">Histidine metabolism</keyword>
<dbReference type="PANTHER" id="PTHR10362">
    <property type="entry name" value="HISTIDINE AMMONIA-LYASE"/>
    <property type="match status" value="1"/>
</dbReference>
<accession>A0A2W2AJD0</accession>
<evidence type="ECO:0000256" key="1">
    <source>
        <dbReference type="ARBA" id="ARBA00005113"/>
    </source>
</evidence>
<dbReference type="AlphaFoldDB" id="A0A2W2AJD0"/>
<evidence type="ECO:0000256" key="7">
    <source>
        <dbReference type="RuleBase" id="RU003954"/>
    </source>
</evidence>
<keyword evidence="4 6" id="KW-0456">Lyase</keyword>
<comment type="caution">
    <text evidence="10">The sequence shown here is derived from an EMBL/GenBank/DDBJ whole genome shotgun (WGS) entry which is preliminary data.</text>
</comment>
<sequence length="510" mass="52734">MIAIGERPLDLADIRAALAGPIKVTLSDGARARIIRSAETVKRLLATGDAIYGVNTGFGKLAKTRIAMVDLDRLQVNIVRSHAAGVGAPLSAGVTRLILLMKLNALSQGASGISLAAMEALAALINADVLPVIPGQGSVGASGDLAPLAHMSLVLIGEGEAMVKGARVSGAEALKAAGVAPVALGPKEGLALLNGTQVSTALALAGLVAAERNAEAAILAGAMSVDAVMGSDTPFDPRIHALRPHPGQQLAASHYRRLLGGSQIRASHLEGDDRVQDPYSFRCQPQVMGACLDLLANAARTLVIEANAVSDNPLVFAEDGAVLSGGNFHAEPVAFAADIIAMAIAEIGSLSERRIAALIDSSISLLPPFLIRNPGLNSGFMIPQCTAAALMSENKQMSHPASVDSAPTSANQEDHVSMATHGARRLGLMNANLSRIIAIELMAAAEGIDFRRPLASSAPIEEAHRIVRAKSAKRDEDREFATDTEAVATLVEQGSFAQLVPELLGALGCR</sequence>
<dbReference type="SUPFAM" id="SSF48557">
    <property type="entry name" value="L-aspartase-like"/>
    <property type="match status" value="1"/>
</dbReference>
<dbReference type="CDD" id="cd00332">
    <property type="entry name" value="PAL-HAL"/>
    <property type="match status" value="1"/>
</dbReference>
<dbReference type="InterPro" id="IPR001106">
    <property type="entry name" value="Aromatic_Lyase"/>
</dbReference>
<dbReference type="GO" id="GO:0019556">
    <property type="term" value="P:L-histidine catabolic process to glutamate and formamide"/>
    <property type="evidence" value="ECO:0007669"/>
    <property type="project" value="UniProtKB-UniPathway"/>
</dbReference>
<comment type="catalytic activity">
    <reaction evidence="5 6 8">
        <text>L-histidine = trans-urocanate + NH4(+)</text>
        <dbReference type="Rhea" id="RHEA:21232"/>
        <dbReference type="ChEBI" id="CHEBI:17771"/>
        <dbReference type="ChEBI" id="CHEBI:28938"/>
        <dbReference type="ChEBI" id="CHEBI:57595"/>
        <dbReference type="EC" id="4.3.1.3"/>
    </reaction>
</comment>
<dbReference type="UniPathway" id="UPA00379">
    <property type="reaction ID" value="UER00549"/>
</dbReference>
<evidence type="ECO:0000256" key="3">
    <source>
        <dbReference type="ARBA" id="ARBA00022808"/>
    </source>
</evidence>
<comment type="pathway">
    <text evidence="1 6 8">Amino-acid degradation; L-histidine degradation into L-glutamate; N-formimidoyl-L-glutamate from L-histidine: step 1/3.</text>
</comment>
<dbReference type="Gene3D" id="1.10.275.10">
    <property type="entry name" value="Fumarase/aspartase (N-terminal domain)"/>
    <property type="match status" value="1"/>
</dbReference>
<dbReference type="PROSITE" id="PS00488">
    <property type="entry name" value="PAL_HISTIDASE"/>
    <property type="match status" value="1"/>
</dbReference>
<evidence type="ECO:0000256" key="4">
    <source>
        <dbReference type="ARBA" id="ARBA00023239"/>
    </source>
</evidence>
<proteinExistence type="inferred from homology"/>
<evidence type="ECO:0000313" key="10">
    <source>
        <dbReference type="EMBL" id="PZF75555.1"/>
    </source>
</evidence>
<comment type="PTM">
    <text evidence="6">Contains an active site 4-methylidene-imidazol-5-one (MIO), which is formed autocatalytically by cyclization and dehydration of residues Ala-Ser-Gly.</text>
</comment>
<evidence type="ECO:0000256" key="8">
    <source>
        <dbReference type="RuleBase" id="RU004479"/>
    </source>
</evidence>
<reference evidence="11" key="1">
    <citation type="submission" date="2018-06" db="EMBL/GenBank/DDBJ databases">
        <title>Aestuariibacter litoralis strain KCTC 52945T.</title>
        <authorList>
            <person name="Li X."/>
            <person name="Salam N."/>
            <person name="Li J.-L."/>
            <person name="Chen Y.-M."/>
            <person name="Yang Z.-W."/>
            <person name="Zhang L.-Y."/>
            <person name="Han M.-X."/>
            <person name="Xiao M."/>
            <person name="Li W.-J."/>
        </authorList>
    </citation>
    <scope>NUCLEOTIDE SEQUENCE [LARGE SCALE GENOMIC DNA]</scope>
    <source>
        <strain evidence="11">KCTC 52945</strain>
    </source>
</reference>
<evidence type="ECO:0000256" key="5">
    <source>
        <dbReference type="ARBA" id="ARBA00049269"/>
    </source>
</evidence>
<dbReference type="InterPro" id="IPR022313">
    <property type="entry name" value="Phe/His_NH3-lyase_AS"/>
</dbReference>
<dbReference type="FunFam" id="1.10.275.10:FF:000005">
    <property type="entry name" value="Histidine ammonia-lyase"/>
    <property type="match status" value="1"/>
</dbReference>
<name>A0A2W2AJD0_9HYPH</name>
<dbReference type="InterPro" id="IPR005921">
    <property type="entry name" value="HutH"/>
</dbReference>
<dbReference type="GO" id="GO:0019557">
    <property type="term" value="P:L-histidine catabolic process to glutamate and formate"/>
    <property type="evidence" value="ECO:0007669"/>
    <property type="project" value="UniProtKB-UniPathway"/>
</dbReference>
<feature type="modified residue" description="2,3-didehydroalanine (Ser)" evidence="6">
    <location>
        <position position="142"/>
    </location>
</feature>
<dbReference type="Proteomes" id="UP000248795">
    <property type="component" value="Unassembled WGS sequence"/>
</dbReference>
<dbReference type="Gene3D" id="1.20.200.10">
    <property type="entry name" value="Fumarase/aspartase (Central domain)"/>
    <property type="match status" value="1"/>
</dbReference>
<dbReference type="GO" id="GO:0004397">
    <property type="term" value="F:histidine ammonia-lyase activity"/>
    <property type="evidence" value="ECO:0007669"/>
    <property type="project" value="UniProtKB-UniRule"/>
</dbReference>
<dbReference type="GO" id="GO:0005737">
    <property type="term" value="C:cytoplasm"/>
    <property type="evidence" value="ECO:0007669"/>
    <property type="project" value="UniProtKB-SubCell"/>
</dbReference>
<evidence type="ECO:0000256" key="6">
    <source>
        <dbReference type="HAMAP-Rule" id="MF_00229"/>
    </source>
</evidence>
<dbReference type="InterPro" id="IPR024083">
    <property type="entry name" value="Fumarase/histidase_N"/>
</dbReference>